<dbReference type="AlphaFoldDB" id="A0A806KJC4"/>
<name>A0A806KJC4_9BACT</name>
<accession>A0A806KJC4</accession>
<protein>
    <submittedName>
        <fullName evidence="1">Uncharacterized protein</fullName>
    </submittedName>
</protein>
<organism evidence="1">
    <name type="scientific">uncultured bacterium contig00031</name>
    <dbReference type="NCBI Taxonomy" id="1181520"/>
    <lineage>
        <taxon>Bacteria</taxon>
        <taxon>environmental samples</taxon>
    </lineage>
</organism>
<reference evidence="1" key="1">
    <citation type="submission" date="2012-03" db="EMBL/GenBank/DDBJ databases">
        <title>Functional metagenomics reveals considerable lignocellulase gene clusters in the gut microbiome of a wood-feeding higher termite.</title>
        <authorList>
            <person name="Liu N."/>
        </authorList>
    </citation>
    <scope>NUCLEOTIDE SEQUENCE</scope>
</reference>
<evidence type="ECO:0000313" key="1">
    <source>
        <dbReference type="EMBL" id="AGS53030.1"/>
    </source>
</evidence>
<proteinExistence type="predicted"/>
<dbReference type="EMBL" id="JQ844219">
    <property type="protein sequence ID" value="AGS53030.1"/>
    <property type="molecule type" value="Genomic_DNA"/>
</dbReference>
<sequence>MVEKSKLYENLGKIDNEWRDYLDDSIFEDEALESIRKFSKENIKSQKKAILGIDIYRYSGYTEEKQNLIPFVFDILRDECAKVLPYMEPSLFPKDVEVEFISAGDGGFFIFETPLHAFVYNNMFHGGLRLFNTGHKYPRLSQFIGEVVIRSAITYDNIFYYEKNVYGKGIITNARILNKDRLNRFLIDNSVYNYFIRFFNGIETLPIITKETVKRVLKIEGDFQSTYFPNSDNPAEEKQKTYYPIRNINIQKVEDLFEKEAQLTLYNIEVQIELHLNELFSHSDHNNYIFTVGNTNTLR</sequence>